<dbReference type="InterPro" id="IPR027843">
    <property type="entry name" value="DUF4440"/>
</dbReference>
<dbReference type="InterPro" id="IPR022892">
    <property type="entry name" value="RNaseHI"/>
</dbReference>
<feature type="domain" description="RNase H type-1" evidence="12">
    <location>
        <begin position="1"/>
        <end position="139"/>
    </location>
</feature>
<dbReference type="STRING" id="402596.SAMN04489844_2218"/>
<evidence type="ECO:0000256" key="2">
    <source>
        <dbReference type="ARBA" id="ARBA00001946"/>
    </source>
</evidence>
<comment type="cofactor">
    <cofactor evidence="2">
        <name>Mg(2+)</name>
        <dbReference type="ChEBI" id="CHEBI:18420"/>
    </cofactor>
</comment>
<evidence type="ECO:0000256" key="9">
    <source>
        <dbReference type="ARBA" id="ARBA00022801"/>
    </source>
</evidence>
<protein>
    <recommendedName>
        <fullName evidence="5">ribonuclease H</fullName>
        <ecNumber evidence="5">3.1.26.4</ecNumber>
    </recommendedName>
</protein>
<evidence type="ECO:0000256" key="10">
    <source>
        <dbReference type="ARBA" id="ARBA00022842"/>
    </source>
</evidence>
<keyword evidence="9" id="KW-0378">Hydrolase</keyword>
<evidence type="ECO:0000256" key="11">
    <source>
        <dbReference type="SAM" id="MobiDB-lite"/>
    </source>
</evidence>
<evidence type="ECO:0000256" key="7">
    <source>
        <dbReference type="ARBA" id="ARBA00022723"/>
    </source>
</evidence>
<dbReference type="EMBL" id="FNRT01000002">
    <property type="protein sequence ID" value="SEC39620.1"/>
    <property type="molecule type" value="Genomic_DNA"/>
</dbReference>
<keyword evidence="8" id="KW-0255">Endonuclease</keyword>
<dbReference type="InterPro" id="IPR012337">
    <property type="entry name" value="RNaseH-like_sf"/>
</dbReference>
<feature type="region of interest" description="Disordered" evidence="11">
    <location>
        <begin position="137"/>
        <end position="168"/>
    </location>
</feature>
<evidence type="ECO:0000256" key="8">
    <source>
        <dbReference type="ARBA" id="ARBA00022759"/>
    </source>
</evidence>
<comment type="catalytic activity">
    <reaction evidence="1">
        <text>Endonucleolytic cleavage to 5'-phosphomonoester.</text>
        <dbReference type="EC" id="3.1.26.4"/>
    </reaction>
</comment>
<dbReference type="Gene3D" id="3.10.450.50">
    <property type="match status" value="1"/>
</dbReference>
<evidence type="ECO:0000256" key="5">
    <source>
        <dbReference type="ARBA" id="ARBA00012180"/>
    </source>
</evidence>
<dbReference type="InterPro" id="IPR032710">
    <property type="entry name" value="NTF2-like_dom_sf"/>
</dbReference>
<keyword evidence="10" id="KW-0460">Magnesium</keyword>
<evidence type="ECO:0000256" key="1">
    <source>
        <dbReference type="ARBA" id="ARBA00000077"/>
    </source>
</evidence>
<evidence type="ECO:0000313" key="13">
    <source>
        <dbReference type="EMBL" id="SEC39620.1"/>
    </source>
</evidence>
<dbReference type="SUPFAM" id="SSF54427">
    <property type="entry name" value="NTF2-like"/>
    <property type="match status" value="1"/>
</dbReference>
<dbReference type="GO" id="GO:0043137">
    <property type="term" value="P:DNA replication, removal of RNA primer"/>
    <property type="evidence" value="ECO:0007669"/>
    <property type="project" value="TreeGrafter"/>
</dbReference>
<evidence type="ECO:0000313" key="14">
    <source>
        <dbReference type="Proteomes" id="UP000198742"/>
    </source>
</evidence>
<dbReference type="InterPro" id="IPR050092">
    <property type="entry name" value="RNase_H"/>
</dbReference>
<dbReference type="AlphaFoldDB" id="A0A1H4S6B2"/>
<dbReference type="InterPro" id="IPR002156">
    <property type="entry name" value="RNaseH_domain"/>
</dbReference>
<comment type="subunit">
    <text evidence="4">Monomer.</text>
</comment>
<name>A0A1H4S6B2_9ACTN</name>
<dbReference type="PANTHER" id="PTHR10642:SF26">
    <property type="entry name" value="RIBONUCLEASE H1"/>
    <property type="match status" value="1"/>
</dbReference>
<dbReference type="PANTHER" id="PTHR10642">
    <property type="entry name" value="RIBONUCLEASE H1"/>
    <property type="match status" value="1"/>
</dbReference>
<accession>A0A1H4S6B2</accession>
<dbReference type="Gene3D" id="3.30.420.10">
    <property type="entry name" value="Ribonuclease H-like superfamily/Ribonuclease H"/>
    <property type="match status" value="1"/>
</dbReference>
<evidence type="ECO:0000259" key="12">
    <source>
        <dbReference type="PROSITE" id="PS50879"/>
    </source>
</evidence>
<evidence type="ECO:0000256" key="3">
    <source>
        <dbReference type="ARBA" id="ARBA00005300"/>
    </source>
</evidence>
<dbReference type="RefSeq" id="WP_217630321.1">
    <property type="nucleotide sequence ID" value="NZ_FNRT01000002.1"/>
</dbReference>
<dbReference type="PROSITE" id="PS50879">
    <property type="entry name" value="RNASE_H_1"/>
    <property type="match status" value="1"/>
</dbReference>
<dbReference type="Pfam" id="PF00075">
    <property type="entry name" value="RNase_H"/>
    <property type="match status" value="1"/>
</dbReference>
<dbReference type="Pfam" id="PF14534">
    <property type="entry name" value="DUF4440"/>
    <property type="match status" value="1"/>
</dbReference>
<organism evidence="13 14">
    <name type="scientific">Nocardioides exalbidus</name>
    <dbReference type="NCBI Taxonomy" id="402596"/>
    <lineage>
        <taxon>Bacteria</taxon>
        <taxon>Bacillati</taxon>
        <taxon>Actinomycetota</taxon>
        <taxon>Actinomycetes</taxon>
        <taxon>Propionibacteriales</taxon>
        <taxon>Nocardioidaceae</taxon>
        <taxon>Nocardioides</taxon>
    </lineage>
</organism>
<keyword evidence="6" id="KW-0540">Nuclease</keyword>
<comment type="similarity">
    <text evidence="3">Belongs to the RNase H family.</text>
</comment>
<evidence type="ECO:0000256" key="4">
    <source>
        <dbReference type="ARBA" id="ARBA00011245"/>
    </source>
</evidence>
<gene>
    <name evidence="13" type="ORF">SAMN04489844_2218</name>
</gene>
<dbReference type="EC" id="3.1.26.4" evidence="5"/>
<dbReference type="GO" id="GO:0004523">
    <property type="term" value="F:RNA-DNA hybrid ribonuclease activity"/>
    <property type="evidence" value="ECO:0007669"/>
    <property type="project" value="UniProtKB-EC"/>
</dbReference>
<sequence>MIYAAADGSALGNPGPAGWAWYVDDGCWASGGWPRGTNNMGELMAVLDLLQQTAHLDDDLHVYCDSKYVIDSVTKWMAGWKRKGWKKSDGKPVLNVELMKALDEAMDGRRDRVHFEWVKGHAGHALNEAADKRANAAASAYQRGAEPDAGPGFSGSSTAHPAAAVGQVEEEPDLFSGLEDVAPTTDEEHVIAMERALLTDEVRGDRAAVAALLHPAWQEVGRSGRLWSRDDMLDAIGPGEPVTLDVVSVERVDRDTILLVWRALADGRSTLRSSLWVRTGQSSGGPWQQRFHQGTDEA</sequence>
<dbReference type="InterPro" id="IPR036397">
    <property type="entry name" value="RNaseH_sf"/>
</dbReference>
<keyword evidence="14" id="KW-1185">Reference proteome</keyword>
<dbReference type="GO" id="GO:0003676">
    <property type="term" value="F:nucleic acid binding"/>
    <property type="evidence" value="ECO:0007669"/>
    <property type="project" value="InterPro"/>
</dbReference>
<evidence type="ECO:0000256" key="6">
    <source>
        <dbReference type="ARBA" id="ARBA00022722"/>
    </source>
</evidence>
<dbReference type="GO" id="GO:0046872">
    <property type="term" value="F:metal ion binding"/>
    <property type="evidence" value="ECO:0007669"/>
    <property type="project" value="UniProtKB-KW"/>
</dbReference>
<dbReference type="SUPFAM" id="SSF53098">
    <property type="entry name" value="Ribonuclease H-like"/>
    <property type="match status" value="1"/>
</dbReference>
<keyword evidence="7" id="KW-0479">Metal-binding</keyword>
<dbReference type="Proteomes" id="UP000198742">
    <property type="component" value="Unassembled WGS sequence"/>
</dbReference>
<reference evidence="14" key="1">
    <citation type="submission" date="2016-10" db="EMBL/GenBank/DDBJ databases">
        <authorList>
            <person name="Varghese N."/>
            <person name="Submissions S."/>
        </authorList>
    </citation>
    <scope>NUCLEOTIDE SEQUENCE [LARGE SCALE GENOMIC DNA]</scope>
    <source>
        <strain evidence="14">DSM 22017</strain>
    </source>
</reference>
<proteinExistence type="inferred from homology"/>
<dbReference type="CDD" id="cd09278">
    <property type="entry name" value="RNase_HI_prokaryote_like"/>
    <property type="match status" value="1"/>
</dbReference>